<organism evidence="1 2">
    <name type="scientific">Paramecium pentaurelia</name>
    <dbReference type="NCBI Taxonomy" id="43138"/>
    <lineage>
        <taxon>Eukaryota</taxon>
        <taxon>Sar</taxon>
        <taxon>Alveolata</taxon>
        <taxon>Ciliophora</taxon>
        <taxon>Intramacronucleata</taxon>
        <taxon>Oligohymenophorea</taxon>
        <taxon>Peniculida</taxon>
        <taxon>Parameciidae</taxon>
        <taxon>Paramecium</taxon>
    </lineage>
</organism>
<name>A0A8S1VQX1_9CILI</name>
<dbReference type="OrthoDB" id="434824at2759"/>
<evidence type="ECO:0000313" key="1">
    <source>
        <dbReference type="EMBL" id="CAD8178029.1"/>
    </source>
</evidence>
<reference evidence="1" key="1">
    <citation type="submission" date="2021-01" db="EMBL/GenBank/DDBJ databases">
        <authorList>
            <consortium name="Genoscope - CEA"/>
            <person name="William W."/>
        </authorList>
    </citation>
    <scope>NUCLEOTIDE SEQUENCE</scope>
</reference>
<proteinExistence type="predicted"/>
<gene>
    <name evidence="1" type="ORF">PPENT_87.1.T0680229</name>
</gene>
<sequence>MTWIFIAQICLQNPYINEGMEEVQFSEAREELAILEKDYEEVNLSVIDEEIDKPPE</sequence>
<protein>
    <submittedName>
        <fullName evidence="1">Uncharacterized protein</fullName>
    </submittedName>
</protein>
<evidence type="ECO:0000313" key="2">
    <source>
        <dbReference type="Proteomes" id="UP000689195"/>
    </source>
</evidence>
<dbReference type="AlphaFoldDB" id="A0A8S1VQX1"/>
<dbReference type="Proteomes" id="UP000689195">
    <property type="component" value="Unassembled WGS sequence"/>
</dbReference>
<keyword evidence="2" id="KW-1185">Reference proteome</keyword>
<comment type="caution">
    <text evidence="1">The sequence shown here is derived from an EMBL/GenBank/DDBJ whole genome shotgun (WGS) entry which is preliminary data.</text>
</comment>
<dbReference type="EMBL" id="CAJJDO010000068">
    <property type="protein sequence ID" value="CAD8178029.1"/>
    <property type="molecule type" value="Genomic_DNA"/>
</dbReference>
<accession>A0A8S1VQX1</accession>